<dbReference type="InterPro" id="IPR044215">
    <property type="entry name" value="PIG-H"/>
</dbReference>
<dbReference type="AlphaFoldDB" id="A0A8T2JKR6"/>
<keyword evidence="6" id="KW-1185">Reference proteome</keyword>
<keyword evidence="3" id="KW-0472">Membrane</keyword>
<name>A0A8T2JKR6_9PIPI</name>
<evidence type="ECO:0000256" key="1">
    <source>
        <dbReference type="ARBA" id="ARBA00004687"/>
    </source>
</evidence>
<reference evidence="5" key="1">
    <citation type="thesis" date="2020" institute="ProQuest LLC" country="789 East Eisenhower Parkway, Ann Arbor, MI, USA">
        <title>Comparative Genomics and Chromosome Evolution.</title>
        <authorList>
            <person name="Mudd A.B."/>
        </authorList>
    </citation>
    <scope>NUCLEOTIDE SEQUENCE</scope>
    <source>
        <strain evidence="5">Female2</strain>
        <tissue evidence="5">Blood</tissue>
    </source>
</reference>
<dbReference type="Pfam" id="PF10181">
    <property type="entry name" value="PIG-H"/>
    <property type="match status" value="1"/>
</dbReference>
<dbReference type="Proteomes" id="UP000812440">
    <property type="component" value="Chromosome 5"/>
</dbReference>
<comment type="caution">
    <text evidence="5">The sequence shown here is derived from an EMBL/GenBank/DDBJ whole genome shotgun (WGS) entry which is preliminary data.</text>
</comment>
<comment type="pathway">
    <text evidence="1">Glycolipid biosynthesis; glycosylphosphatidylinositol-anchor biosynthesis.</text>
</comment>
<gene>
    <name evidence="5" type="ORF">GDO86_009494</name>
</gene>
<evidence type="ECO:0000313" key="5">
    <source>
        <dbReference type="EMBL" id="KAG8444328.1"/>
    </source>
</evidence>
<dbReference type="OrthoDB" id="6256716at2759"/>
<accession>A0A8T2JKR6</accession>
<dbReference type="GO" id="GO:0006506">
    <property type="term" value="P:GPI anchor biosynthetic process"/>
    <property type="evidence" value="ECO:0007669"/>
    <property type="project" value="InterPro"/>
</dbReference>
<feature type="domain" description="Phosphatidylinositol N-acetylglucosaminyltransferase subunit H conserved" evidence="4">
    <location>
        <begin position="100"/>
        <end position="141"/>
    </location>
</feature>
<comment type="similarity">
    <text evidence="2">Belongs to the PIGH family.</text>
</comment>
<protein>
    <recommendedName>
        <fullName evidence="4">Phosphatidylinositol N-acetylglucosaminyltransferase subunit H conserved domain-containing protein</fullName>
    </recommendedName>
</protein>
<dbReference type="GO" id="GO:0000506">
    <property type="term" value="C:glycosylphosphatidylinositol-N-acetylglucosaminyltransferase (GPI-GnT) complex"/>
    <property type="evidence" value="ECO:0007669"/>
    <property type="project" value="InterPro"/>
</dbReference>
<organism evidence="5 6">
    <name type="scientific">Hymenochirus boettgeri</name>
    <name type="common">Congo dwarf clawed frog</name>
    <dbReference type="NCBI Taxonomy" id="247094"/>
    <lineage>
        <taxon>Eukaryota</taxon>
        <taxon>Metazoa</taxon>
        <taxon>Chordata</taxon>
        <taxon>Craniata</taxon>
        <taxon>Vertebrata</taxon>
        <taxon>Euteleostomi</taxon>
        <taxon>Amphibia</taxon>
        <taxon>Batrachia</taxon>
        <taxon>Anura</taxon>
        <taxon>Pipoidea</taxon>
        <taxon>Pipidae</taxon>
        <taxon>Pipinae</taxon>
        <taxon>Hymenochirus</taxon>
    </lineage>
</organism>
<dbReference type="InterPro" id="IPR019328">
    <property type="entry name" value="PIGH-H_dom"/>
</dbReference>
<evidence type="ECO:0000259" key="4">
    <source>
        <dbReference type="Pfam" id="PF10181"/>
    </source>
</evidence>
<dbReference type="PANTHER" id="PTHR15231">
    <property type="entry name" value="PHOSPHATIDYLINOSITOL N-ACETYLGLUCOSAMINYLTRANSFERASE SUBUNIT H"/>
    <property type="match status" value="1"/>
</dbReference>
<feature type="transmembrane region" description="Helical" evidence="3">
    <location>
        <begin position="75"/>
        <end position="93"/>
    </location>
</feature>
<sequence length="145" mass="16957">MKTYIQFWKVKTMETKEYLEVCGEKIMLYQQPYSASCREFQITCTKLSVRTLALYTSIIWLAAYSVFIYTQNSMVLSASIIGTIFGLLFYLHFMKIDQETLLVIDSLGIQLTTSFASGKENTMFIEKCRVKDVIINETFYMIFQY</sequence>
<evidence type="ECO:0000256" key="3">
    <source>
        <dbReference type="SAM" id="Phobius"/>
    </source>
</evidence>
<dbReference type="PANTHER" id="PTHR15231:SF1">
    <property type="entry name" value="PHOSPHATIDYLINOSITOL N-ACETYLGLUCOSAMINYLTRANSFERASE SUBUNIT H"/>
    <property type="match status" value="1"/>
</dbReference>
<evidence type="ECO:0000256" key="2">
    <source>
        <dbReference type="ARBA" id="ARBA00009610"/>
    </source>
</evidence>
<keyword evidence="3" id="KW-0812">Transmembrane</keyword>
<dbReference type="EMBL" id="JAACNH010000004">
    <property type="protein sequence ID" value="KAG8444328.1"/>
    <property type="molecule type" value="Genomic_DNA"/>
</dbReference>
<proteinExistence type="inferred from homology"/>
<evidence type="ECO:0000313" key="6">
    <source>
        <dbReference type="Proteomes" id="UP000812440"/>
    </source>
</evidence>
<feature type="transmembrane region" description="Helical" evidence="3">
    <location>
        <begin position="52"/>
        <end position="69"/>
    </location>
</feature>
<keyword evidence="3" id="KW-1133">Transmembrane helix</keyword>